<evidence type="ECO:0000256" key="7">
    <source>
        <dbReference type="ARBA" id="ARBA00041682"/>
    </source>
</evidence>
<dbReference type="PANTHER" id="PTHR43369">
    <property type="entry name" value="PHOSPHORIBOSYLGLYCINAMIDE FORMYLTRANSFERASE"/>
    <property type="match status" value="1"/>
</dbReference>
<evidence type="ECO:0000256" key="6">
    <source>
        <dbReference type="ARBA" id="ARBA00041324"/>
    </source>
</evidence>
<dbReference type="PROSITE" id="PS00373">
    <property type="entry name" value="GART"/>
    <property type="match status" value="1"/>
</dbReference>
<evidence type="ECO:0000256" key="5">
    <source>
        <dbReference type="ARBA" id="ARBA00038440"/>
    </source>
</evidence>
<sequence length="211" mass="23615">MIKYMLLKLVILISGRGSNMQAILNTIKKQSIPIKPVVVISNKPSARGLRIAKRFGVKTEIIESKGFQGSRWEYDQKIIDALNIYGITPKNSLICLAGFMRILSPEFIKKYKNRILNVHPAILPSFPGLDAQKRAVESGVKYSGCTIHFVDEGVDTGPILVQAVVKVRKEDTEETLAKRILAKEHKAYPEAIRLVAEKKIKIIGRNVKILP</sequence>
<dbReference type="PANTHER" id="PTHR43369:SF2">
    <property type="entry name" value="PHOSPHORIBOSYLGLYCINAMIDE FORMYLTRANSFERASE"/>
    <property type="match status" value="1"/>
</dbReference>
<dbReference type="HAMAP" id="MF_01930">
    <property type="entry name" value="PurN"/>
    <property type="match status" value="1"/>
</dbReference>
<name>A0A075GTQ2_9ARCH</name>
<dbReference type="InterPro" id="IPR004607">
    <property type="entry name" value="GART"/>
</dbReference>
<dbReference type="InterPro" id="IPR001555">
    <property type="entry name" value="GART_AS"/>
</dbReference>
<dbReference type="UniPathway" id="UPA00074">
    <property type="reaction ID" value="UER00126"/>
</dbReference>
<dbReference type="InterPro" id="IPR002376">
    <property type="entry name" value="Formyl_transf_N"/>
</dbReference>
<proteinExistence type="inferred from homology"/>
<dbReference type="InterPro" id="IPR036477">
    <property type="entry name" value="Formyl_transf_N_sf"/>
</dbReference>
<evidence type="ECO:0000256" key="2">
    <source>
        <dbReference type="ARBA" id="ARBA00012254"/>
    </source>
</evidence>
<keyword evidence="3 10" id="KW-0808">Transferase</keyword>
<reference evidence="10" key="1">
    <citation type="journal article" date="2014" name="Genome Biol. Evol.">
        <title>Pangenome evidence for extensive interdomain horizontal transfer affecting lineage core and shell genes in uncultured planktonic thaumarchaeota and euryarchaeota.</title>
        <authorList>
            <person name="Deschamps P."/>
            <person name="Zivanovic Y."/>
            <person name="Moreira D."/>
            <person name="Rodriguez-Valera F."/>
            <person name="Lopez-Garcia P."/>
        </authorList>
    </citation>
    <scope>NUCLEOTIDE SEQUENCE</scope>
</reference>
<dbReference type="AlphaFoldDB" id="A0A075GTQ2"/>
<dbReference type="GO" id="GO:0005737">
    <property type="term" value="C:cytoplasm"/>
    <property type="evidence" value="ECO:0007669"/>
    <property type="project" value="TreeGrafter"/>
</dbReference>
<dbReference type="SUPFAM" id="SSF53328">
    <property type="entry name" value="Formyltransferase"/>
    <property type="match status" value="1"/>
</dbReference>
<accession>A0A075GTQ2</accession>
<evidence type="ECO:0000256" key="3">
    <source>
        <dbReference type="ARBA" id="ARBA00022679"/>
    </source>
</evidence>
<dbReference type="GO" id="GO:0006189">
    <property type="term" value="P:'de novo' IMP biosynthetic process"/>
    <property type="evidence" value="ECO:0007669"/>
    <property type="project" value="UniProtKB-UniPathway"/>
</dbReference>
<evidence type="ECO:0000256" key="1">
    <source>
        <dbReference type="ARBA" id="ARBA00005054"/>
    </source>
</evidence>
<evidence type="ECO:0000259" key="9">
    <source>
        <dbReference type="Pfam" id="PF00551"/>
    </source>
</evidence>
<protein>
    <recommendedName>
        <fullName evidence="2">phosphoribosylglycinamide formyltransferase 1</fullName>
        <ecNumber evidence="2">2.1.2.2</ecNumber>
    </recommendedName>
    <alternativeName>
        <fullName evidence="7">5'-phosphoribosylglycinamide transformylase</fullName>
    </alternativeName>
    <alternativeName>
        <fullName evidence="6">GAR transformylase</fullName>
    </alternativeName>
</protein>
<comment type="catalytic activity">
    <reaction evidence="8">
        <text>N(1)-(5-phospho-beta-D-ribosyl)glycinamide + (6R)-10-formyltetrahydrofolate = N(2)-formyl-N(1)-(5-phospho-beta-D-ribosyl)glycinamide + (6S)-5,6,7,8-tetrahydrofolate + H(+)</text>
        <dbReference type="Rhea" id="RHEA:15053"/>
        <dbReference type="ChEBI" id="CHEBI:15378"/>
        <dbReference type="ChEBI" id="CHEBI:57453"/>
        <dbReference type="ChEBI" id="CHEBI:143788"/>
        <dbReference type="ChEBI" id="CHEBI:147286"/>
        <dbReference type="ChEBI" id="CHEBI:195366"/>
        <dbReference type="EC" id="2.1.2.2"/>
    </reaction>
</comment>
<dbReference type="Pfam" id="PF00551">
    <property type="entry name" value="Formyl_trans_N"/>
    <property type="match status" value="1"/>
</dbReference>
<keyword evidence="4" id="KW-0658">Purine biosynthesis</keyword>
<dbReference type="EMBL" id="KF900747">
    <property type="protein sequence ID" value="AIF05672.1"/>
    <property type="molecule type" value="Genomic_DNA"/>
</dbReference>
<evidence type="ECO:0000313" key="10">
    <source>
        <dbReference type="EMBL" id="AIF05672.1"/>
    </source>
</evidence>
<comment type="similarity">
    <text evidence="5">Belongs to the GART family.</text>
</comment>
<dbReference type="EC" id="2.1.2.2" evidence="2"/>
<evidence type="ECO:0000256" key="8">
    <source>
        <dbReference type="ARBA" id="ARBA00047664"/>
    </source>
</evidence>
<comment type="pathway">
    <text evidence="1">Purine metabolism; IMP biosynthesis via de novo pathway; N(2)-formyl-N(1)-(5-phospho-D-ribosyl)glycinamide from N(1)-(5-phospho-D-ribosyl)glycinamide (10-formyl THF route): step 1/1.</text>
</comment>
<dbReference type="NCBIfam" id="TIGR00639">
    <property type="entry name" value="PurN"/>
    <property type="match status" value="1"/>
</dbReference>
<organism evidence="10">
    <name type="scientific">uncultured marine thaumarchaeote KM3_186_G04</name>
    <dbReference type="NCBI Taxonomy" id="1456071"/>
    <lineage>
        <taxon>Archaea</taxon>
        <taxon>Nitrososphaerota</taxon>
        <taxon>environmental samples</taxon>
    </lineage>
</organism>
<dbReference type="GO" id="GO:0004644">
    <property type="term" value="F:phosphoribosylglycinamide formyltransferase activity"/>
    <property type="evidence" value="ECO:0007669"/>
    <property type="project" value="UniProtKB-EC"/>
</dbReference>
<evidence type="ECO:0000256" key="4">
    <source>
        <dbReference type="ARBA" id="ARBA00022755"/>
    </source>
</evidence>
<feature type="domain" description="Formyl transferase N-terminal" evidence="9">
    <location>
        <begin position="8"/>
        <end position="192"/>
    </location>
</feature>
<gene>
    <name evidence="10" type="primary">purN</name>
</gene>
<dbReference type="Gene3D" id="3.40.50.170">
    <property type="entry name" value="Formyl transferase, N-terminal domain"/>
    <property type="match status" value="1"/>
</dbReference>
<dbReference type="CDD" id="cd08645">
    <property type="entry name" value="FMT_core_GART"/>
    <property type="match status" value="1"/>
</dbReference>